<comment type="caution">
    <text evidence="9">The sequence shown here is derived from an EMBL/GenBank/DDBJ whole genome shotgun (WGS) entry which is preliminary data.</text>
</comment>
<dbReference type="SUPFAM" id="SSF48256">
    <property type="entry name" value="Citrate synthase"/>
    <property type="match status" value="1"/>
</dbReference>
<evidence type="ECO:0000256" key="2">
    <source>
        <dbReference type="ARBA" id="ARBA00010566"/>
    </source>
</evidence>
<keyword evidence="3" id="KW-0816">Tricarboxylic acid cycle</keyword>
<dbReference type="InterPro" id="IPR016143">
    <property type="entry name" value="Citrate_synth-like_sm_a-sub"/>
</dbReference>
<comment type="similarity">
    <text evidence="2 7">Belongs to the citrate synthase family.</text>
</comment>
<evidence type="ECO:0000256" key="4">
    <source>
        <dbReference type="ARBA" id="ARBA00022679"/>
    </source>
</evidence>
<dbReference type="UniPathway" id="UPA00223"/>
<accession>A0A4R7RLI5</accession>
<dbReference type="RefSeq" id="WP_133797559.1">
    <property type="nucleotide sequence ID" value="NZ_SOCA01000018.1"/>
</dbReference>
<evidence type="ECO:0000313" key="9">
    <source>
        <dbReference type="EMBL" id="TDU62568.1"/>
    </source>
</evidence>
<dbReference type="InterPro" id="IPR011278">
    <property type="entry name" value="2-MeCitrate/Citrate_synth_II"/>
</dbReference>
<dbReference type="Proteomes" id="UP000295662">
    <property type="component" value="Unassembled WGS sequence"/>
</dbReference>
<evidence type="ECO:0000256" key="6">
    <source>
        <dbReference type="ARBA" id="ARBA00049288"/>
    </source>
</evidence>
<sequence>MAVVSKGLEGIVAAETRLGEVKGAEGILFYCGYDINELAGKVSYEEVVYLLFYQKLPNRVELDKLTTALRAERELPQGVIDYLLAAPKKAKPIDIMRTAVSMLGSYEMNRHDVNVSENLATAIRLVSQISVIAAYFHRARTGKSLPPIRKDLSEAAHFLYLMSGEVPSKEAEKTLDVAYVLHAEHGFNASTFTARVVASTLSDMYSAISAAIGALKGPLHGGANEGVIHMLEEIGSPDKVDAWVADALAQKKKIMGIGHRVYKVLDPRAPHLREMAIQLTAQLGEAKWIQMSERIAEIMREQKGLNANVDFYSATVYYSLDIPTDLFTPIFAIARMSGWTAHVLEQWSENRLFRPLSEYVGRPYGQKVVPIDER</sequence>
<organism evidence="9 10">
    <name type="scientific">Prosthecobacter fusiformis</name>
    <dbReference type="NCBI Taxonomy" id="48464"/>
    <lineage>
        <taxon>Bacteria</taxon>
        <taxon>Pseudomonadati</taxon>
        <taxon>Verrucomicrobiota</taxon>
        <taxon>Verrucomicrobiia</taxon>
        <taxon>Verrucomicrobiales</taxon>
        <taxon>Verrucomicrobiaceae</taxon>
        <taxon>Prosthecobacter</taxon>
    </lineage>
</organism>
<protein>
    <recommendedName>
        <fullName evidence="7">Citrate synthase</fullName>
    </recommendedName>
</protein>
<dbReference type="PRINTS" id="PR00143">
    <property type="entry name" value="CITRTSNTHASE"/>
</dbReference>
<comment type="pathway">
    <text evidence="1">Carbohydrate metabolism; tricarboxylic acid cycle; isocitrate from oxaloacetate: step 1/2.</text>
</comment>
<dbReference type="EMBL" id="SOCA01000018">
    <property type="protein sequence ID" value="TDU62568.1"/>
    <property type="molecule type" value="Genomic_DNA"/>
</dbReference>
<dbReference type="FunFam" id="1.10.230.10:FF:000003">
    <property type="entry name" value="Citrate synthase"/>
    <property type="match status" value="1"/>
</dbReference>
<dbReference type="PIRSF" id="PIRSF001369">
    <property type="entry name" value="Citrate_synth"/>
    <property type="match status" value="1"/>
</dbReference>
<feature type="active site" evidence="8">
    <location>
        <position position="259"/>
    </location>
</feature>
<dbReference type="GO" id="GO:0050440">
    <property type="term" value="F:2-methylcitrate synthase activity"/>
    <property type="evidence" value="ECO:0007669"/>
    <property type="project" value="UniProtKB-EC"/>
</dbReference>
<dbReference type="PANTHER" id="PTHR11739:SF4">
    <property type="entry name" value="CITRATE SYNTHASE, PEROXISOMAL"/>
    <property type="match status" value="1"/>
</dbReference>
<evidence type="ECO:0000313" key="10">
    <source>
        <dbReference type="Proteomes" id="UP000295662"/>
    </source>
</evidence>
<evidence type="ECO:0000256" key="1">
    <source>
        <dbReference type="ARBA" id="ARBA00004751"/>
    </source>
</evidence>
<dbReference type="Gene3D" id="1.10.230.10">
    <property type="entry name" value="Cytochrome P450-Terp, domain 2"/>
    <property type="match status" value="1"/>
</dbReference>
<comment type="catalytic activity">
    <reaction evidence="6">
        <text>oxaloacetate + acetyl-CoA + H2O = citrate + CoA + H(+)</text>
        <dbReference type="Rhea" id="RHEA:16845"/>
        <dbReference type="ChEBI" id="CHEBI:15377"/>
        <dbReference type="ChEBI" id="CHEBI:15378"/>
        <dbReference type="ChEBI" id="CHEBI:16452"/>
        <dbReference type="ChEBI" id="CHEBI:16947"/>
        <dbReference type="ChEBI" id="CHEBI:57287"/>
        <dbReference type="ChEBI" id="CHEBI:57288"/>
        <dbReference type="EC" id="2.3.3.16"/>
    </reaction>
</comment>
<evidence type="ECO:0000256" key="8">
    <source>
        <dbReference type="PIRSR" id="PIRSR001369-1"/>
    </source>
</evidence>
<dbReference type="OrthoDB" id="9800864at2"/>
<proteinExistence type="inferred from homology"/>
<dbReference type="GO" id="GO:0005829">
    <property type="term" value="C:cytosol"/>
    <property type="evidence" value="ECO:0007669"/>
    <property type="project" value="TreeGrafter"/>
</dbReference>
<dbReference type="Gene3D" id="1.10.580.10">
    <property type="entry name" value="Citrate Synthase, domain 1"/>
    <property type="match status" value="1"/>
</dbReference>
<feature type="active site" evidence="8">
    <location>
        <position position="310"/>
    </location>
</feature>
<dbReference type="AlphaFoldDB" id="A0A4R7RLI5"/>
<dbReference type="InterPro" id="IPR024176">
    <property type="entry name" value="Citrate_synthase_bac-typ"/>
</dbReference>
<evidence type="ECO:0000256" key="5">
    <source>
        <dbReference type="ARBA" id="ARBA00049052"/>
    </source>
</evidence>
<evidence type="ECO:0000256" key="7">
    <source>
        <dbReference type="PIRNR" id="PIRNR001369"/>
    </source>
</evidence>
<gene>
    <name evidence="9" type="ORF">EI77_04611</name>
</gene>
<dbReference type="InterPro" id="IPR016142">
    <property type="entry name" value="Citrate_synth-like_lrg_a-sub"/>
</dbReference>
<comment type="catalytic activity">
    <reaction evidence="5">
        <text>propanoyl-CoA + oxaloacetate + H2O = (2S,3S)-2-methylcitrate + CoA + H(+)</text>
        <dbReference type="Rhea" id="RHEA:23780"/>
        <dbReference type="ChEBI" id="CHEBI:15377"/>
        <dbReference type="ChEBI" id="CHEBI:15378"/>
        <dbReference type="ChEBI" id="CHEBI:16452"/>
        <dbReference type="ChEBI" id="CHEBI:57287"/>
        <dbReference type="ChEBI" id="CHEBI:57392"/>
        <dbReference type="ChEBI" id="CHEBI:58853"/>
        <dbReference type="EC" id="2.3.3.5"/>
    </reaction>
</comment>
<dbReference type="InterPro" id="IPR036969">
    <property type="entry name" value="Citrate_synthase_sf"/>
</dbReference>
<dbReference type="GO" id="GO:0036440">
    <property type="term" value="F:citrate synthase activity"/>
    <property type="evidence" value="ECO:0007669"/>
    <property type="project" value="UniProtKB-EC"/>
</dbReference>
<dbReference type="PANTHER" id="PTHR11739">
    <property type="entry name" value="CITRATE SYNTHASE"/>
    <property type="match status" value="1"/>
</dbReference>
<dbReference type="GO" id="GO:0005975">
    <property type="term" value="P:carbohydrate metabolic process"/>
    <property type="evidence" value="ECO:0007669"/>
    <property type="project" value="TreeGrafter"/>
</dbReference>
<dbReference type="CDD" id="cd06110">
    <property type="entry name" value="BSuCS-II_like"/>
    <property type="match status" value="1"/>
</dbReference>
<dbReference type="NCBIfam" id="TIGR01800">
    <property type="entry name" value="cit_synth_II"/>
    <property type="match status" value="1"/>
</dbReference>
<dbReference type="Pfam" id="PF00285">
    <property type="entry name" value="Citrate_synt"/>
    <property type="match status" value="1"/>
</dbReference>
<evidence type="ECO:0000256" key="3">
    <source>
        <dbReference type="ARBA" id="ARBA00022532"/>
    </source>
</evidence>
<keyword evidence="10" id="KW-1185">Reference proteome</keyword>
<reference evidence="9 10" key="1">
    <citation type="submission" date="2019-03" db="EMBL/GenBank/DDBJ databases">
        <title>Genomic Encyclopedia of Archaeal and Bacterial Type Strains, Phase II (KMG-II): from individual species to whole genera.</title>
        <authorList>
            <person name="Goeker M."/>
        </authorList>
    </citation>
    <scope>NUCLEOTIDE SEQUENCE [LARGE SCALE GENOMIC DNA]</scope>
    <source>
        <strain evidence="9 10">ATCC 25309</strain>
    </source>
</reference>
<keyword evidence="4 7" id="KW-0808">Transferase</keyword>
<dbReference type="GO" id="GO:0006099">
    <property type="term" value="P:tricarboxylic acid cycle"/>
    <property type="evidence" value="ECO:0007669"/>
    <property type="project" value="UniProtKB-UniPathway"/>
</dbReference>
<name>A0A4R7RLI5_9BACT</name>
<dbReference type="InterPro" id="IPR002020">
    <property type="entry name" value="Citrate_synthase"/>
</dbReference>